<protein>
    <recommendedName>
        <fullName evidence="1">DUF6570 domain-containing protein</fullName>
    </recommendedName>
</protein>
<sequence length="216" mass="24661">MVRVCSQCHESLANKVIPELALVRGQWLGDTPDELRDLNFVEKLTVALCRHNNCVFQVKMGQRKLSGNAVVYSQPVNKFYDVLPPPREDLDECLVIVFIGKRFPTLQDYRRTPLLIRKDKVLAALNWLKLNHPGYEKVRIEPRNLDSYPSDKPVVDIRFIPQDARENPDNIAVFDPETEHGTEEGMCSFSVQGLSGAELANMTKTQRLLHALQHNQ</sequence>
<evidence type="ECO:0000313" key="2">
    <source>
        <dbReference type="EMBL" id="KAJ3474720.1"/>
    </source>
</evidence>
<accession>A0AAD5URU8</accession>
<dbReference type="Proteomes" id="UP001212997">
    <property type="component" value="Unassembled WGS sequence"/>
</dbReference>
<evidence type="ECO:0000313" key="3">
    <source>
        <dbReference type="Proteomes" id="UP001212997"/>
    </source>
</evidence>
<evidence type="ECO:0000259" key="1">
    <source>
        <dbReference type="Pfam" id="PF20209"/>
    </source>
</evidence>
<proteinExistence type="predicted"/>
<reference evidence="2" key="1">
    <citation type="submission" date="2022-07" db="EMBL/GenBank/DDBJ databases">
        <title>Genome Sequence of Physisporinus lineatus.</title>
        <authorList>
            <person name="Buettner E."/>
        </authorList>
    </citation>
    <scope>NUCLEOTIDE SEQUENCE</scope>
    <source>
        <strain evidence="2">VT162</strain>
    </source>
</reference>
<name>A0AAD5URU8_9APHY</name>
<dbReference type="EMBL" id="JANAWD010000997">
    <property type="protein sequence ID" value="KAJ3474720.1"/>
    <property type="molecule type" value="Genomic_DNA"/>
</dbReference>
<organism evidence="2 3">
    <name type="scientific">Meripilus lineatus</name>
    <dbReference type="NCBI Taxonomy" id="2056292"/>
    <lineage>
        <taxon>Eukaryota</taxon>
        <taxon>Fungi</taxon>
        <taxon>Dikarya</taxon>
        <taxon>Basidiomycota</taxon>
        <taxon>Agaricomycotina</taxon>
        <taxon>Agaricomycetes</taxon>
        <taxon>Polyporales</taxon>
        <taxon>Meripilaceae</taxon>
        <taxon>Meripilus</taxon>
    </lineage>
</organism>
<feature type="domain" description="DUF6570" evidence="1">
    <location>
        <begin position="16"/>
        <end position="146"/>
    </location>
</feature>
<keyword evidence="3" id="KW-1185">Reference proteome</keyword>
<comment type="caution">
    <text evidence="2">The sequence shown here is derived from an EMBL/GenBank/DDBJ whole genome shotgun (WGS) entry which is preliminary data.</text>
</comment>
<dbReference type="InterPro" id="IPR046700">
    <property type="entry name" value="DUF6570"/>
</dbReference>
<dbReference type="AlphaFoldDB" id="A0AAD5URU8"/>
<dbReference type="Pfam" id="PF20209">
    <property type="entry name" value="DUF6570"/>
    <property type="match status" value="1"/>
</dbReference>
<gene>
    <name evidence="2" type="ORF">NLI96_g12297</name>
</gene>